<evidence type="ECO:0000313" key="3">
    <source>
        <dbReference type="EMBL" id="RGR71867.1"/>
    </source>
</evidence>
<dbReference type="RefSeq" id="WP_006058326.1">
    <property type="nucleotide sequence ID" value="NZ_CABJCV010000017.1"/>
</dbReference>
<dbReference type="SUPFAM" id="SSF89447">
    <property type="entry name" value="AbrB/MazE/MraZ-like"/>
    <property type="match status" value="1"/>
</dbReference>
<dbReference type="InterPro" id="IPR052731">
    <property type="entry name" value="B_subtilis_Trans_State_Reg"/>
</dbReference>
<sequence length="174" mass="20092">MKATGIVRRLDDLGRLVIPKEIRKIYKLKEGDSIEFFVNEDSEIVLKKFSVLSDETESITRMCQTLQEVTEHPVLFVEDDQILCVGQAKLDEWRSQSLSVEFQECVKAYHVRPFDQVRLFAAKPETFKGTIFPVAVYGDWLGAFVVLEEDTPLQPQHLDIAQAFSRLLIRNHEH</sequence>
<dbReference type="SMART" id="SM00966">
    <property type="entry name" value="SpoVT_AbrB"/>
    <property type="match status" value="1"/>
</dbReference>
<feature type="domain" description="SpoVT-AbrB" evidence="2">
    <location>
        <begin position="5"/>
        <end position="51"/>
    </location>
</feature>
<dbReference type="Pfam" id="PF04014">
    <property type="entry name" value="MazE_antitoxin"/>
    <property type="match status" value="1"/>
</dbReference>
<evidence type="ECO:0000256" key="1">
    <source>
        <dbReference type="PROSITE-ProRule" id="PRU01076"/>
    </source>
</evidence>
<keyword evidence="4" id="KW-1185">Reference proteome</keyword>
<dbReference type="InterPro" id="IPR029016">
    <property type="entry name" value="GAF-like_dom_sf"/>
</dbReference>
<dbReference type="InterPro" id="IPR037914">
    <property type="entry name" value="SpoVT-AbrB_sf"/>
</dbReference>
<proteinExistence type="predicted"/>
<keyword evidence="1 3" id="KW-0238">DNA-binding</keyword>
<evidence type="ECO:0000259" key="2">
    <source>
        <dbReference type="PROSITE" id="PS51740"/>
    </source>
</evidence>
<accession>A0A412FUL4</accession>
<dbReference type="NCBIfam" id="TIGR01439">
    <property type="entry name" value="lp_hng_hel_AbrB"/>
    <property type="match status" value="1"/>
</dbReference>
<dbReference type="EMBL" id="QRUP01000017">
    <property type="protein sequence ID" value="RGR71867.1"/>
    <property type="molecule type" value="Genomic_DNA"/>
</dbReference>
<comment type="caution">
    <text evidence="3">The sequence shown here is derived from an EMBL/GenBank/DDBJ whole genome shotgun (WGS) entry which is preliminary data.</text>
</comment>
<dbReference type="PROSITE" id="PS51740">
    <property type="entry name" value="SPOVT_ABRB"/>
    <property type="match status" value="1"/>
</dbReference>
<dbReference type="GO" id="GO:0003677">
    <property type="term" value="F:DNA binding"/>
    <property type="evidence" value="ECO:0007669"/>
    <property type="project" value="UniProtKB-UniRule"/>
</dbReference>
<dbReference type="Proteomes" id="UP000284178">
    <property type="component" value="Unassembled WGS sequence"/>
</dbReference>
<dbReference type="PANTHER" id="PTHR36432:SF1">
    <property type="entry name" value="STAGE V SPORULATION PROTEIN T"/>
    <property type="match status" value="1"/>
</dbReference>
<protein>
    <submittedName>
        <fullName evidence="3">AbrB/MazE/SpoVT family DNA-binding domain-containing protein</fullName>
    </submittedName>
</protein>
<organism evidence="3 4">
    <name type="scientific">Holdemania filiformis</name>
    <dbReference type="NCBI Taxonomy" id="61171"/>
    <lineage>
        <taxon>Bacteria</taxon>
        <taxon>Bacillati</taxon>
        <taxon>Bacillota</taxon>
        <taxon>Erysipelotrichia</taxon>
        <taxon>Erysipelotrichales</taxon>
        <taxon>Erysipelotrichaceae</taxon>
        <taxon>Holdemania</taxon>
    </lineage>
</organism>
<dbReference type="AlphaFoldDB" id="A0A412FUL4"/>
<dbReference type="PANTHER" id="PTHR36432">
    <property type="match status" value="1"/>
</dbReference>
<dbReference type="Gene3D" id="2.10.260.10">
    <property type="match status" value="1"/>
</dbReference>
<reference evidence="3 4" key="1">
    <citation type="submission" date="2018-08" db="EMBL/GenBank/DDBJ databases">
        <title>A genome reference for cultivated species of the human gut microbiota.</title>
        <authorList>
            <person name="Zou Y."/>
            <person name="Xue W."/>
            <person name="Luo G."/>
        </authorList>
    </citation>
    <scope>NUCLEOTIDE SEQUENCE [LARGE SCALE GENOMIC DNA]</scope>
    <source>
        <strain evidence="3 4">AF24-29</strain>
    </source>
</reference>
<gene>
    <name evidence="3" type="ORF">DWY25_12710</name>
</gene>
<evidence type="ECO:0000313" key="4">
    <source>
        <dbReference type="Proteomes" id="UP000284178"/>
    </source>
</evidence>
<name>A0A412FUL4_9FIRM</name>
<dbReference type="InterPro" id="IPR007159">
    <property type="entry name" value="SpoVT-AbrB_dom"/>
</dbReference>
<dbReference type="GeneID" id="83016256"/>
<dbReference type="Gene3D" id="3.30.450.40">
    <property type="match status" value="1"/>
</dbReference>